<dbReference type="GeneID" id="42030608"/>
<dbReference type="VEuPathDB" id="FungiDB:FOIG_05433"/>
<sequence>MASFFMHIRDEMHFFRPSEPSTEEGLRLKQQREALALCRFKISEKEAWNVQHIHPRGKLCVWGGRSRRSSAGRRSSIVTKPTVKEAKEGRESEREPKKTAKSAELAKSFKEVETDEELEPAHSSTSGYKPHFFDGRLAPDKPISGRMLPDVEEPIQIIMDRAMSKAMDAFVEFVTMEDAMRCAETMPPDVEEPIHIIMDQATSKTMDMFEELVTMGDAMFCVEKLSYVLYLTYLG</sequence>
<feature type="compositionally biased region" description="Basic and acidic residues" evidence="1">
    <location>
        <begin position="82"/>
        <end position="98"/>
    </location>
</feature>
<evidence type="ECO:0000256" key="1">
    <source>
        <dbReference type="SAM" id="MobiDB-lite"/>
    </source>
</evidence>
<dbReference type="HOGENOM" id="CLU_1402491_0_0_1"/>
<dbReference type="RefSeq" id="XP_031065859.1">
    <property type="nucleotide sequence ID" value="XM_031204030.1"/>
</dbReference>
<dbReference type="EMBL" id="JH658278">
    <property type="protein sequence ID" value="EXM03770.1"/>
    <property type="molecule type" value="Genomic_DNA"/>
</dbReference>
<name>X0L4F8_FUSO5</name>
<accession>X0L4F8</accession>
<feature type="region of interest" description="Disordered" evidence="1">
    <location>
        <begin position="64"/>
        <end position="131"/>
    </location>
</feature>
<reference evidence="2" key="2">
    <citation type="submission" date="2012-05" db="EMBL/GenBank/DDBJ databases">
        <title>The Genome Annotation of Fusarium oxysporum II5.</title>
        <authorList>
            <consortium name="The Broad Institute Genomics Platform"/>
            <person name="Ma L.-J."/>
            <person name="Corby-Kistler H."/>
            <person name="Broz K."/>
            <person name="Gale L.R."/>
            <person name="Jonkers W."/>
            <person name="O'Donnell K."/>
            <person name="Ploetz R."/>
            <person name="Steinberg C."/>
            <person name="Schwartz D.C."/>
            <person name="VanEtten H."/>
            <person name="Zhou S."/>
            <person name="Young S.K."/>
            <person name="Zeng Q."/>
            <person name="Gargeya S."/>
            <person name="Fitzgerald M."/>
            <person name="Abouelleil A."/>
            <person name="Alvarado L."/>
            <person name="Chapman S.B."/>
            <person name="Gainer-Dewar J."/>
            <person name="Goldberg J."/>
            <person name="Griggs A."/>
            <person name="Gujja S."/>
            <person name="Hansen M."/>
            <person name="Howarth C."/>
            <person name="Imamovic A."/>
            <person name="Ireland A."/>
            <person name="Larimer J."/>
            <person name="McCowan C."/>
            <person name="Murphy C."/>
            <person name="Pearson M."/>
            <person name="Poon T.W."/>
            <person name="Priest M."/>
            <person name="Roberts A."/>
            <person name="Saif S."/>
            <person name="Shea T."/>
            <person name="Sykes S."/>
            <person name="Wortman J."/>
            <person name="Nusbaum C."/>
            <person name="Birren B."/>
        </authorList>
    </citation>
    <scope>NUCLEOTIDE SEQUENCE</scope>
    <source>
        <strain evidence="2">54006</strain>
    </source>
</reference>
<gene>
    <name evidence="2" type="ORF">FOIG_05433</name>
</gene>
<dbReference type="AlphaFoldDB" id="X0L4F8"/>
<protein>
    <submittedName>
        <fullName evidence="2">Uncharacterized protein</fullName>
    </submittedName>
</protein>
<evidence type="ECO:0000313" key="2">
    <source>
        <dbReference type="EMBL" id="EXM03770.1"/>
    </source>
</evidence>
<proteinExistence type="predicted"/>
<organism evidence="2">
    <name type="scientific">Fusarium odoratissimum (strain NRRL 54006)</name>
    <dbReference type="NCBI Taxonomy" id="1089451"/>
    <lineage>
        <taxon>Eukaryota</taxon>
        <taxon>Fungi</taxon>
        <taxon>Dikarya</taxon>
        <taxon>Ascomycota</taxon>
        <taxon>Pezizomycotina</taxon>
        <taxon>Sordariomycetes</taxon>
        <taxon>Hypocreomycetidae</taxon>
        <taxon>Hypocreales</taxon>
        <taxon>Nectriaceae</taxon>
        <taxon>Fusarium</taxon>
        <taxon>Fusarium oxysporum species complex</taxon>
        <taxon>Fusarium oxysporum f. sp. cubense (strain race 4)</taxon>
    </lineage>
</organism>
<reference evidence="2" key="1">
    <citation type="submission" date="2011-11" db="EMBL/GenBank/DDBJ databases">
        <title>The Genome Sequence of Fusarium oxysporum II5.</title>
        <authorList>
            <consortium name="The Broad Institute Genome Sequencing Platform"/>
            <person name="Ma L.-J."/>
            <person name="Gale L.R."/>
            <person name="Schwartz D.C."/>
            <person name="Zhou S."/>
            <person name="Corby-Kistler H."/>
            <person name="Young S.K."/>
            <person name="Zeng Q."/>
            <person name="Gargeya S."/>
            <person name="Fitzgerald M."/>
            <person name="Haas B."/>
            <person name="Abouelleil A."/>
            <person name="Alvarado L."/>
            <person name="Arachchi H.M."/>
            <person name="Berlin A."/>
            <person name="Brown A."/>
            <person name="Chapman S.B."/>
            <person name="Chen Z."/>
            <person name="Dunbar C."/>
            <person name="Freedman E."/>
            <person name="Gearin G."/>
            <person name="Goldberg J."/>
            <person name="Griggs A."/>
            <person name="Gujja S."/>
            <person name="Heiman D."/>
            <person name="Howarth C."/>
            <person name="Larson L."/>
            <person name="Lui A."/>
            <person name="MacDonald P.J.P."/>
            <person name="Montmayeur A."/>
            <person name="Murphy C."/>
            <person name="Neiman D."/>
            <person name="Pearson M."/>
            <person name="Priest M."/>
            <person name="Roberts A."/>
            <person name="Saif S."/>
            <person name="Shea T."/>
            <person name="Shenoy N."/>
            <person name="Sisk P."/>
            <person name="Stolte C."/>
            <person name="Sykes S."/>
            <person name="Wortman J."/>
            <person name="Nusbaum C."/>
            <person name="Birren B."/>
        </authorList>
    </citation>
    <scope>NUCLEOTIDE SEQUENCE [LARGE SCALE GENOMIC DNA]</scope>
    <source>
        <strain evidence="2">54006</strain>
    </source>
</reference>
<dbReference type="Proteomes" id="UP000030685">
    <property type="component" value="Unassembled WGS sequence"/>
</dbReference>